<feature type="domain" description="Solute-binding protein family 3/N-terminal" evidence="2">
    <location>
        <begin position="22"/>
        <end position="232"/>
    </location>
</feature>
<dbReference type="InterPro" id="IPR001638">
    <property type="entry name" value="Solute-binding_3/MltF_N"/>
</dbReference>
<evidence type="ECO:0000259" key="2">
    <source>
        <dbReference type="Pfam" id="PF00497"/>
    </source>
</evidence>
<dbReference type="PANTHER" id="PTHR35936">
    <property type="entry name" value="MEMBRANE-BOUND LYTIC MUREIN TRANSGLYCOSYLASE F"/>
    <property type="match status" value="1"/>
</dbReference>
<dbReference type="eggNOG" id="COG0834">
    <property type="taxonomic scope" value="Bacteria"/>
</dbReference>
<gene>
    <name evidence="3" type="ordered locus">BMS_0410</name>
</gene>
<dbReference type="AlphaFoldDB" id="E1X3Y7"/>
<dbReference type="HOGENOM" id="CLU_064076_5_0_7"/>
<protein>
    <submittedName>
        <fullName evidence="3">Exported protein</fullName>
    </submittedName>
</protein>
<keyword evidence="1" id="KW-0732">Signal</keyword>
<accession>E1X3Y7</accession>
<reference evidence="4" key="1">
    <citation type="journal article" date="2013" name="ISME J.">
        <title>A small predatory core genome in the divergent marine Bacteriovorax marinus SJ and the terrestrial Bdellovibrio bacteriovorus.</title>
        <authorList>
            <person name="Crossman L.C."/>
            <person name="Chen H."/>
            <person name="Cerdeno-Tarraga A.M."/>
            <person name="Brooks K."/>
            <person name="Quail M.A."/>
            <person name="Pineiro S.A."/>
            <person name="Hobley L."/>
            <person name="Sockett R.E."/>
            <person name="Bentley S.D."/>
            <person name="Parkhill J."/>
            <person name="Williams H.N."/>
            <person name="Stine O.C."/>
        </authorList>
    </citation>
    <scope>NUCLEOTIDE SEQUENCE [LARGE SCALE GENOMIC DNA]</scope>
    <source>
        <strain evidence="4">ATCC BAA-682 / DSM 15412 / SJ</strain>
    </source>
</reference>
<dbReference type="STRING" id="862908.BMS_0410"/>
<dbReference type="OrthoDB" id="5291073at2"/>
<dbReference type="Proteomes" id="UP000008963">
    <property type="component" value="Chromosome"/>
</dbReference>
<evidence type="ECO:0000313" key="3">
    <source>
        <dbReference type="EMBL" id="CBW25327.1"/>
    </source>
</evidence>
<proteinExistence type="predicted"/>
<sequence>MRRILILFTFFFNFLTFGMEVNIGVENSWPPYANEDGEGISSDIVIEAFKEVGVKVKLHVFPYSRIMEMTKRGELDGCYNVTKDKSTHEEFIFGQQPILETTASYYHLSNRPYKKGLKSGDKVALMRGYQYGDDFESKKESYVETRVNTQEQILKLILRDRVNVGILADGSANFHIKRLNLEDKIKKGAVHFKLKVFLAFSKEKETSKKLALLLDQGIEKLKSKGKYQELVKGKKKGQKTLAQIELN</sequence>
<evidence type="ECO:0000313" key="4">
    <source>
        <dbReference type="Proteomes" id="UP000008963"/>
    </source>
</evidence>
<dbReference type="PANTHER" id="PTHR35936:SF25">
    <property type="entry name" value="ABC TRANSPORTER SUBSTRATE-BINDING PROTEIN"/>
    <property type="match status" value="1"/>
</dbReference>
<dbReference type="KEGG" id="bmx:BMS_0410"/>
<keyword evidence="4" id="KW-1185">Reference proteome</keyword>
<dbReference type="Pfam" id="PF00497">
    <property type="entry name" value="SBP_bac_3"/>
    <property type="match status" value="1"/>
</dbReference>
<dbReference type="SUPFAM" id="SSF53850">
    <property type="entry name" value="Periplasmic binding protein-like II"/>
    <property type="match status" value="1"/>
</dbReference>
<dbReference type="PATRIC" id="fig|862908.3.peg.393"/>
<dbReference type="Gene3D" id="3.40.190.10">
    <property type="entry name" value="Periplasmic binding protein-like II"/>
    <property type="match status" value="2"/>
</dbReference>
<evidence type="ECO:0000256" key="1">
    <source>
        <dbReference type="ARBA" id="ARBA00022729"/>
    </source>
</evidence>
<dbReference type="EMBL" id="FQ312005">
    <property type="protein sequence ID" value="CBW25327.1"/>
    <property type="molecule type" value="Genomic_DNA"/>
</dbReference>
<name>E1X3Y7_HALMS</name>
<dbReference type="RefSeq" id="WP_014243115.1">
    <property type="nucleotide sequence ID" value="NC_016620.1"/>
</dbReference>
<organism evidence="3 4">
    <name type="scientific">Halobacteriovorax marinus (strain ATCC BAA-682 / DSM 15412 / SJ)</name>
    <name type="common">Bacteriovorax marinus</name>
    <dbReference type="NCBI Taxonomy" id="862908"/>
    <lineage>
        <taxon>Bacteria</taxon>
        <taxon>Pseudomonadati</taxon>
        <taxon>Bdellovibrionota</taxon>
        <taxon>Bacteriovoracia</taxon>
        <taxon>Bacteriovoracales</taxon>
        <taxon>Halobacteriovoraceae</taxon>
        <taxon>Halobacteriovorax</taxon>
    </lineage>
</organism>